<feature type="transmembrane region" description="Helical" evidence="8">
    <location>
        <begin position="416"/>
        <end position="435"/>
    </location>
</feature>
<dbReference type="Proteomes" id="UP000053099">
    <property type="component" value="Unassembled WGS sequence"/>
</dbReference>
<keyword evidence="2" id="KW-1003">Cell membrane</keyword>
<keyword evidence="5" id="KW-0560">Oxidoreductase</keyword>
<keyword evidence="6 8" id="KW-0472">Membrane</keyword>
<feature type="transmembrane region" description="Helical" evidence="8">
    <location>
        <begin position="217"/>
        <end position="238"/>
    </location>
</feature>
<proteinExistence type="predicted"/>
<keyword evidence="4 8" id="KW-1133">Transmembrane helix</keyword>
<feature type="transmembrane region" description="Helical" evidence="8">
    <location>
        <begin position="183"/>
        <end position="205"/>
    </location>
</feature>
<dbReference type="PATRIC" id="fig|37636.3.peg.302"/>
<dbReference type="EMBL" id="LJJR01000014">
    <property type="protein sequence ID" value="KPD31582.1"/>
    <property type="molecule type" value="Genomic_DNA"/>
</dbReference>
<evidence type="ECO:0000256" key="3">
    <source>
        <dbReference type="ARBA" id="ARBA00022692"/>
    </source>
</evidence>
<accession>A0A0N1KQC4</accession>
<name>A0A0N1KQC4_THESC</name>
<feature type="transmembrane region" description="Helical" evidence="8">
    <location>
        <begin position="244"/>
        <end position="269"/>
    </location>
</feature>
<reference evidence="10 11" key="1">
    <citation type="submission" date="2015-09" db="EMBL/GenBank/DDBJ databases">
        <title>Draft genome sequence of Thermus scotoductus strain K1 isolated from a geothermal spring in Nagorno-Karabakh, Armenia.</title>
        <authorList>
            <person name="Saghatelyan A."/>
            <person name="Poghosyan L."/>
            <person name="Panosyan H."/>
            <person name="Birkeland N.-K."/>
        </authorList>
    </citation>
    <scope>NUCLEOTIDE SEQUENCE [LARGE SCALE GENOMIC DNA]</scope>
    <source>
        <strain evidence="10 11">K1</strain>
    </source>
</reference>
<keyword evidence="3 7" id="KW-0812">Transmembrane</keyword>
<organism evidence="10 11">
    <name type="scientific">Thermus scotoductus</name>
    <dbReference type="NCBI Taxonomy" id="37636"/>
    <lineage>
        <taxon>Bacteria</taxon>
        <taxon>Thermotogati</taxon>
        <taxon>Deinococcota</taxon>
        <taxon>Deinococci</taxon>
        <taxon>Thermales</taxon>
        <taxon>Thermaceae</taxon>
        <taxon>Thermus</taxon>
    </lineage>
</organism>
<feature type="transmembrane region" description="Helical" evidence="8">
    <location>
        <begin position="53"/>
        <end position="72"/>
    </location>
</feature>
<comment type="subcellular location">
    <subcellularLocation>
        <location evidence="1">Cell membrane</location>
        <topology evidence="1">Multi-pass membrane protein</topology>
    </subcellularLocation>
    <subcellularLocation>
        <location evidence="7">Membrane</location>
        <topology evidence="7">Multi-pass membrane protein</topology>
    </subcellularLocation>
</comment>
<evidence type="ECO:0000313" key="10">
    <source>
        <dbReference type="EMBL" id="KPD31582.1"/>
    </source>
</evidence>
<feature type="transmembrane region" description="Helical" evidence="8">
    <location>
        <begin position="276"/>
        <end position="299"/>
    </location>
</feature>
<feature type="transmembrane region" description="Helical" evidence="8">
    <location>
        <begin position="21"/>
        <end position="41"/>
    </location>
</feature>
<evidence type="ECO:0000313" key="11">
    <source>
        <dbReference type="Proteomes" id="UP000053099"/>
    </source>
</evidence>
<dbReference type="GO" id="GO:0016491">
    <property type="term" value="F:oxidoreductase activity"/>
    <property type="evidence" value="ECO:0007669"/>
    <property type="project" value="UniProtKB-KW"/>
</dbReference>
<feature type="transmembrane region" description="Helical" evidence="8">
    <location>
        <begin position="376"/>
        <end position="395"/>
    </location>
</feature>
<evidence type="ECO:0000256" key="4">
    <source>
        <dbReference type="ARBA" id="ARBA00022989"/>
    </source>
</evidence>
<dbReference type="GO" id="GO:0005886">
    <property type="term" value="C:plasma membrane"/>
    <property type="evidence" value="ECO:0007669"/>
    <property type="project" value="UniProtKB-SubCell"/>
</dbReference>
<dbReference type="PANTHER" id="PTHR42682">
    <property type="entry name" value="HYDROGENASE-4 COMPONENT F"/>
    <property type="match status" value="1"/>
</dbReference>
<dbReference type="InterPro" id="IPR001750">
    <property type="entry name" value="ND/Mrp_TM"/>
</dbReference>
<dbReference type="Pfam" id="PF00361">
    <property type="entry name" value="Proton_antipo_M"/>
    <property type="match status" value="1"/>
</dbReference>
<comment type="caution">
    <text evidence="10">The sequence shown here is derived from an EMBL/GenBank/DDBJ whole genome shotgun (WGS) entry which is preliminary data.</text>
</comment>
<evidence type="ECO:0000256" key="5">
    <source>
        <dbReference type="ARBA" id="ARBA00023002"/>
    </source>
</evidence>
<evidence type="ECO:0000256" key="7">
    <source>
        <dbReference type="RuleBase" id="RU000320"/>
    </source>
</evidence>
<feature type="transmembrane region" description="Helical" evidence="8">
    <location>
        <begin position="107"/>
        <end position="125"/>
    </location>
</feature>
<dbReference type="PANTHER" id="PTHR42682:SF5">
    <property type="entry name" value="HYDROGENASE-4 COMPONENT F"/>
    <property type="match status" value="1"/>
</dbReference>
<evidence type="ECO:0000256" key="6">
    <source>
        <dbReference type="ARBA" id="ARBA00023136"/>
    </source>
</evidence>
<evidence type="ECO:0000256" key="2">
    <source>
        <dbReference type="ARBA" id="ARBA00022475"/>
    </source>
</evidence>
<feature type="transmembrane region" description="Helical" evidence="8">
    <location>
        <begin position="137"/>
        <end position="163"/>
    </location>
</feature>
<feature type="transmembrane region" description="Helical" evidence="8">
    <location>
        <begin position="84"/>
        <end position="101"/>
    </location>
</feature>
<dbReference type="AlphaFoldDB" id="A0A0N1KQC4"/>
<feature type="transmembrane region" description="Helical" evidence="8">
    <location>
        <begin position="336"/>
        <end position="356"/>
    </location>
</feature>
<gene>
    <name evidence="10" type="ORF">AN926_06200</name>
</gene>
<evidence type="ECO:0000259" key="9">
    <source>
        <dbReference type="Pfam" id="PF00361"/>
    </source>
</evidence>
<sequence>MLYLLVLSPLVVFLARKEAGLLVRLSVLVPILSFLLAPFLLGTAAGPFRLDGVGLFYLLLTDLIYALVALFSRGYFAREEAWRFYWAGALFLASAHGAYLAHNLGMLWVFVEGSTLASALLVYHKGGARPLEATWKYLMLGSVGIAMGLIGVILVYALVGGATLDWGEVRSLVGEADPEGLKVAFALLLVGFGTKVGLFPLQAWLPDAHAEAPGPASALLSGTLLNVAFYALLRYAAIMQAAGLFAFASSLLLTFGLLTLLFAALFLFGQKEYKRLLAYSSMEHMGLAVFALGLGLPWLALYHTLAHSLAKTLAFLGASGILSLTHAKEVGRVGGLVFHVPALGIPYVLALAALGGLPPFPLFFAEFKAVEAAMRWPGLAGLYLLGLGMAFAGLLSPMAQMGFGRGKPLRGQGLDLWILWLLLGILVILGVFPGVEVFKELEVVLWRK</sequence>
<feature type="domain" description="NADH:quinone oxidoreductase/Mrp antiporter transmembrane" evidence="9">
    <location>
        <begin position="101"/>
        <end position="384"/>
    </location>
</feature>
<dbReference type="InterPro" id="IPR052175">
    <property type="entry name" value="ComplexI-like_HydComp"/>
</dbReference>
<evidence type="ECO:0000256" key="8">
    <source>
        <dbReference type="SAM" id="Phobius"/>
    </source>
</evidence>
<protein>
    <submittedName>
        <fullName evidence="10">Hydrogenase</fullName>
    </submittedName>
</protein>
<evidence type="ECO:0000256" key="1">
    <source>
        <dbReference type="ARBA" id="ARBA00004651"/>
    </source>
</evidence>